<reference evidence="2" key="1">
    <citation type="submission" date="2021-04" db="EMBL/GenBank/DDBJ databases">
        <title>Luteolibacter sp. 32A isolated from the skin of an Anderson's salamander (Ambystoma andersonii).</title>
        <authorList>
            <person name="Spergser J."/>
            <person name="Busse H.-J."/>
        </authorList>
    </citation>
    <scope>NUCLEOTIDE SEQUENCE</scope>
    <source>
        <strain evidence="2">32A</strain>
    </source>
</reference>
<protein>
    <submittedName>
        <fullName evidence="2">Uncharacterized protein</fullName>
    </submittedName>
</protein>
<name>A0A975IYD9_9BACT</name>
<feature type="transmembrane region" description="Helical" evidence="1">
    <location>
        <begin position="45"/>
        <end position="67"/>
    </location>
</feature>
<dbReference type="EMBL" id="CP073100">
    <property type="protein sequence ID" value="QUE50132.1"/>
    <property type="molecule type" value="Genomic_DNA"/>
</dbReference>
<evidence type="ECO:0000256" key="1">
    <source>
        <dbReference type="SAM" id="Phobius"/>
    </source>
</evidence>
<dbReference type="AlphaFoldDB" id="A0A975IYD9"/>
<keyword evidence="1" id="KW-0472">Membrane</keyword>
<dbReference type="RefSeq" id="WP_211630221.1">
    <property type="nucleotide sequence ID" value="NZ_CP073100.1"/>
</dbReference>
<evidence type="ECO:0000313" key="2">
    <source>
        <dbReference type="EMBL" id="QUE50132.1"/>
    </source>
</evidence>
<evidence type="ECO:0000313" key="3">
    <source>
        <dbReference type="Proteomes" id="UP000676169"/>
    </source>
</evidence>
<gene>
    <name evidence="2" type="ORF">KBB96_14800</name>
</gene>
<sequence length="111" mass="12368">MNRKPQLDATQWEKIAGHWPLVIPTFIAMAASWIGPLILKSGNIGLGFVLELMITSAALIGWAKFPAYRSGRIFSWGTKTVPASRAWAYRWGWLMFLSGMVLALLLISMMA</sequence>
<accession>A0A975IYD9</accession>
<dbReference type="KEGG" id="lamb:KBB96_14800"/>
<keyword evidence="3" id="KW-1185">Reference proteome</keyword>
<dbReference type="Proteomes" id="UP000676169">
    <property type="component" value="Chromosome"/>
</dbReference>
<keyword evidence="1" id="KW-1133">Transmembrane helix</keyword>
<keyword evidence="1" id="KW-0812">Transmembrane</keyword>
<feature type="transmembrane region" description="Helical" evidence="1">
    <location>
        <begin position="88"/>
        <end position="110"/>
    </location>
</feature>
<feature type="transmembrane region" description="Helical" evidence="1">
    <location>
        <begin position="21"/>
        <end position="39"/>
    </location>
</feature>
<organism evidence="2 3">
    <name type="scientific">Luteolibacter ambystomatis</name>
    <dbReference type="NCBI Taxonomy" id="2824561"/>
    <lineage>
        <taxon>Bacteria</taxon>
        <taxon>Pseudomonadati</taxon>
        <taxon>Verrucomicrobiota</taxon>
        <taxon>Verrucomicrobiia</taxon>
        <taxon>Verrucomicrobiales</taxon>
        <taxon>Verrucomicrobiaceae</taxon>
        <taxon>Luteolibacter</taxon>
    </lineage>
</organism>
<proteinExistence type="predicted"/>